<feature type="binding site" evidence="10">
    <location>
        <position position="340"/>
    </location>
    <ligand>
        <name>Zn(2+)</name>
        <dbReference type="ChEBI" id="CHEBI:29105"/>
    </ligand>
</feature>
<evidence type="ECO:0000256" key="2">
    <source>
        <dbReference type="ARBA" id="ARBA00022517"/>
    </source>
</evidence>
<evidence type="ECO:0000256" key="10">
    <source>
        <dbReference type="HAMAP-Rule" id="MF_01820"/>
    </source>
</evidence>
<feature type="domain" description="CP-type G" evidence="13">
    <location>
        <begin position="153"/>
        <end position="313"/>
    </location>
</feature>
<keyword evidence="5 10" id="KW-0547">Nucleotide-binding</keyword>
<keyword evidence="2 10" id="KW-0690">Ribosome biogenesis</keyword>
<name>A0A1X7KBS7_9BACL</name>
<evidence type="ECO:0000256" key="3">
    <source>
        <dbReference type="ARBA" id="ARBA00022723"/>
    </source>
</evidence>
<feature type="binding site" evidence="10">
    <location>
        <position position="353"/>
    </location>
    <ligand>
        <name>Zn(2+)</name>
        <dbReference type="ChEBI" id="CHEBI:29105"/>
    </ligand>
</feature>
<keyword evidence="4 10" id="KW-0699">rRNA-binding</keyword>
<feature type="region of interest" description="Disordered" evidence="11">
    <location>
        <begin position="384"/>
        <end position="418"/>
    </location>
</feature>
<sequence length="418" mass="45670">MNHNDQPQVYHLDKQDKVEVDINVMPQAEQENILAPPAAQGFSLESLGWDERWSEAWTTWKDALPEAVARRFGNSLVPGRVAFAHKHLYRVMGEGGESLAEPSGQARAAMLEPSDWPCVGDWVAIAPRPDEGRATIVGVLPRRSLFARKVAGDRRDAQVVAANADVALLVTSMTQDFEPRRLERYAALAYDSGATPVIVLTKADQVADPAELATFTAEAMSAVPGCEVYPVSAHTGEGMSALQALLAPGITCVLVGSSGVGKSTLANALTGTASMETQATREDGKGRHTTTHRELILLPNGALLLDTPGMREVGVVTLGGNDGHGLSHAFEDIERLAASCRFQDCTHQHEPGCAILQAIIDGELDASRHRSYLKLQREYAYMKRSEDEKARQQHQQANKQRTKAYNAMLRDRRRHKPK</sequence>
<gene>
    <name evidence="10" type="primary">rsgA</name>
    <name evidence="14" type="ORF">SAMN06295960_2317</name>
</gene>
<dbReference type="InterPro" id="IPR027417">
    <property type="entry name" value="P-loop_NTPase"/>
</dbReference>
<dbReference type="GO" id="GO:0046872">
    <property type="term" value="F:metal ion binding"/>
    <property type="evidence" value="ECO:0007669"/>
    <property type="project" value="UniProtKB-KW"/>
</dbReference>
<evidence type="ECO:0000256" key="9">
    <source>
        <dbReference type="ARBA" id="ARBA00023134"/>
    </source>
</evidence>
<comment type="subcellular location">
    <subcellularLocation>
        <location evidence="10">Cytoplasm</location>
    </subcellularLocation>
</comment>
<dbReference type="InterPro" id="IPR004881">
    <property type="entry name" value="Ribosome_biogen_GTPase_RsgA"/>
</dbReference>
<feature type="binding site" evidence="10">
    <location>
        <position position="347"/>
    </location>
    <ligand>
        <name>Zn(2+)</name>
        <dbReference type="ChEBI" id="CHEBI:29105"/>
    </ligand>
</feature>
<comment type="subunit">
    <text evidence="10">Monomer. Associates with 30S ribosomal subunit, binds 16S rRNA.</text>
</comment>
<dbReference type="Proteomes" id="UP000193834">
    <property type="component" value="Unassembled WGS sequence"/>
</dbReference>
<keyword evidence="3 10" id="KW-0479">Metal-binding</keyword>
<evidence type="ECO:0000313" key="15">
    <source>
        <dbReference type="Proteomes" id="UP000193834"/>
    </source>
</evidence>
<dbReference type="GO" id="GO:0019843">
    <property type="term" value="F:rRNA binding"/>
    <property type="evidence" value="ECO:0007669"/>
    <property type="project" value="UniProtKB-KW"/>
</dbReference>
<evidence type="ECO:0000259" key="13">
    <source>
        <dbReference type="PROSITE" id="PS51721"/>
    </source>
</evidence>
<evidence type="ECO:0000256" key="6">
    <source>
        <dbReference type="ARBA" id="ARBA00022801"/>
    </source>
</evidence>
<dbReference type="InterPro" id="IPR010914">
    <property type="entry name" value="RsgA_GTPase_dom"/>
</dbReference>
<proteinExistence type="inferred from homology"/>
<dbReference type="InterPro" id="IPR030378">
    <property type="entry name" value="G_CP_dom"/>
</dbReference>
<comment type="cofactor">
    <cofactor evidence="10">
        <name>Zn(2+)</name>
        <dbReference type="ChEBI" id="CHEBI:29105"/>
    </cofactor>
    <text evidence="10">Binds 1 zinc ion per subunit.</text>
</comment>
<dbReference type="PROSITE" id="PS50936">
    <property type="entry name" value="ENGC_GTPASE"/>
    <property type="match status" value="1"/>
</dbReference>
<feature type="binding site" evidence="10">
    <location>
        <begin position="201"/>
        <end position="204"/>
    </location>
    <ligand>
        <name>GTP</name>
        <dbReference type="ChEBI" id="CHEBI:37565"/>
    </ligand>
</feature>
<evidence type="ECO:0000313" key="14">
    <source>
        <dbReference type="EMBL" id="SMG38605.1"/>
    </source>
</evidence>
<dbReference type="HAMAP" id="MF_01820">
    <property type="entry name" value="GTPase_RsgA"/>
    <property type="match status" value="1"/>
</dbReference>
<feature type="binding site" evidence="10">
    <location>
        <begin position="256"/>
        <end position="264"/>
    </location>
    <ligand>
        <name>GTP</name>
        <dbReference type="ChEBI" id="CHEBI:37565"/>
    </ligand>
</feature>
<feature type="domain" description="EngC GTPase" evidence="12">
    <location>
        <begin position="162"/>
        <end position="311"/>
    </location>
</feature>
<dbReference type="GO" id="GO:0003924">
    <property type="term" value="F:GTPase activity"/>
    <property type="evidence" value="ECO:0007669"/>
    <property type="project" value="UniProtKB-UniRule"/>
</dbReference>
<dbReference type="NCBIfam" id="TIGR00157">
    <property type="entry name" value="ribosome small subunit-dependent GTPase A"/>
    <property type="match status" value="1"/>
</dbReference>
<evidence type="ECO:0000256" key="5">
    <source>
        <dbReference type="ARBA" id="ARBA00022741"/>
    </source>
</evidence>
<dbReference type="GO" id="GO:0005737">
    <property type="term" value="C:cytoplasm"/>
    <property type="evidence" value="ECO:0007669"/>
    <property type="project" value="UniProtKB-SubCell"/>
</dbReference>
<dbReference type="PROSITE" id="PS51721">
    <property type="entry name" value="G_CP"/>
    <property type="match status" value="1"/>
</dbReference>
<dbReference type="Pfam" id="PF03193">
    <property type="entry name" value="RsgA_GTPase"/>
    <property type="match status" value="1"/>
</dbReference>
<evidence type="ECO:0000256" key="11">
    <source>
        <dbReference type="SAM" id="MobiDB-lite"/>
    </source>
</evidence>
<dbReference type="PANTHER" id="PTHR32120">
    <property type="entry name" value="SMALL RIBOSOMAL SUBUNIT BIOGENESIS GTPASE RSGA"/>
    <property type="match status" value="1"/>
</dbReference>
<evidence type="ECO:0000256" key="7">
    <source>
        <dbReference type="ARBA" id="ARBA00022833"/>
    </source>
</evidence>
<comment type="similarity">
    <text evidence="10">Belongs to the TRAFAC class YlqF/YawG GTPase family. RsgA subfamily.</text>
</comment>
<evidence type="ECO:0000259" key="12">
    <source>
        <dbReference type="PROSITE" id="PS50936"/>
    </source>
</evidence>
<protein>
    <recommendedName>
        <fullName evidence="10">Small ribosomal subunit biogenesis GTPase RsgA</fullName>
        <ecNumber evidence="10">3.6.1.-</ecNumber>
    </recommendedName>
</protein>
<evidence type="ECO:0000256" key="8">
    <source>
        <dbReference type="ARBA" id="ARBA00022884"/>
    </source>
</evidence>
<comment type="function">
    <text evidence="10">One of several proteins that assist in the late maturation steps of the functional core of the 30S ribosomal subunit. Helps release RbfA from mature subunits. May play a role in the assembly of ribosomal proteins into the subunit. Circularly permuted GTPase that catalyzes slow GTP hydrolysis, GTPase activity is stimulated by the 30S ribosomal subunit.</text>
</comment>
<dbReference type="CDD" id="cd01854">
    <property type="entry name" value="YjeQ_EngC"/>
    <property type="match status" value="1"/>
</dbReference>
<reference evidence="14 15" key="1">
    <citation type="submission" date="2017-04" db="EMBL/GenBank/DDBJ databases">
        <authorList>
            <person name="Afonso C.L."/>
            <person name="Miller P.J."/>
            <person name="Scott M.A."/>
            <person name="Spackman E."/>
            <person name="Goraichik I."/>
            <person name="Dimitrov K.M."/>
            <person name="Suarez D.L."/>
            <person name="Swayne D.E."/>
        </authorList>
    </citation>
    <scope>NUCLEOTIDE SEQUENCE [LARGE SCALE GENOMIC DNA]</scope>
    <source>
        <strain evidence="14 15">11</strain>
    </source>
</reference>
<dbReference type="AlphaFoldDB" id="A0A1X7KBS7"/>
<dbReference type="Gene3D" id="3.40.50.300">
    <property type="entry name" value="P-loop containing nucleotide triphosphate hydrolases"/>
    <property type="match status" value="1"/>
</dbReference>
<dbReference type="PANTHER" id="PTHR32120:SF10">
    <property type="entry name" value="SMALL RIBOSOMAL SUBUNIT BIOGENESIS GTPASE RSGA"/>
    <property type="match status" value="1"/>
</dbReference>
<organism evidence="14 15">
    <name type="scientific">Paenibacillus aquistagni</name>
    <dbReference type="NCBI Taxonomy" id="1852522"/>
    <lineage>
        <taxon>Bacteria</taxon>
        <taxon>Bacillati</taxon>
        <taxon>Bacillota</taxon>
        <taxon>Bacilli</taxon>
        <taxon>Bacillales</taxon>
        <taxon>Paenibacillaceae</taxon>
        <taxon>Paenibacillus</taxon>
    </lineage>
</organism>
<dbReference type="GO" id="GO:0005525">
    <property type="term" value="F:GTP binding"/>
    <property type="evidence" value="ECO:0007669"/>
    <property type="project" value="UniProtKB-UniRule"/>
</dbReference>
<accession>A0A1X7KBS7</accession>
<dbReference type="EMBL" id="FXAZ01000002">
    <property type="protein sequence ID" value="SMG38605.1"/>
    <property type="molecule type" value="Genomic_DNA"/>
</dbReference>
<dbReference type="RefSeq" id="WP_244903372.1">
    <property type="nucleotide sequence ID" value="NZ_FXAZ01000002.1"/>
</dbReference>
<keyword evidence="8 10" id="KW-0694">RNA-binding</keyword>
<feature type="binding site" evidence="10">
    <location>
        <position position="345"/>
    </location>
    <ligand>
        <name>Zn(2+)</name>
        <dbReference type="ChEBI" id="CHEBI:29105"/>
    </ligand>
</feature>
<evidence type="ECO:0000256" key="1">
    <source>
        <dbReference type="ARBA" id="ARBA00022490"/>
    </source>
</evidence>
<keyword evidence="7 10" id="KW-0862">Zinc</keyword>
<dbReference type="SUPFAM" id="SSF52540">
    <property type="entry name" value="P-loop containing nucleoside triphosphate hydrolases"/>
    <property type="match status" value="1"/>
</dbReference>
<dbReference type="STRING" id="1852522.SAMN06295960_2317"/>
<dbReference type="Gene3D" id="1.10.40.50">
    <property type="entry name" value="Probable gtpase engc, domain 3"/>
    <property type="match status" value="1"/>
</dbReference>
<evidence type="ECO:0000256" key="4">
    <source>
        <dbReference type="ARBA" id="ARBA00022730"/>
    </source>
</evidence>
<keyword evidence="15" id="KW-1185">Reference proteome</keyword>
<keyword evidence="1 10" id="KW-0963">Cytoplasm</keyword>
<dbReference type="EC" id="3.6.1.-" evidence="10"/>
<dbReference type="GO" id="GO:0042274">
    <property type="term" value="P:ribosomal small subunit biogenesis"/>
    <property type="evidence" value="ECO:0007669"/>
    <property type="project" value="UniProtKB-UniRule"/>
</dbReference>
<keyword evidence="9 10" id="KW-0342">GTP-binding</keyword>
<keyword evidence="6 10" id="KW-0378">Hydrolase</keyword>